<dbReference type="RefSeq" id="XP_026088113.1">
    <property type="nucleotide sequence ID" value="XM_026232328.1"/>
</dbReference>
<name>A0A6P6LUF2_CARAU</name>
<evidence type="ECO:0000313" key="3">
    <source>
        <dbReference type="Proteomes" id="UP000515129"/>
    </source>
</evidence>
<dbReference type="Gene3D" id="2.40.128.20">
    <property type="match status" value="1"/>
</dbReference>
<dbReference type="GO" id="GO:0008289">
    <property type="term" value="F:lipid binding"/>
    <property type="evidence" value="ECO:0007669"/>
    <property type="project" value="InterPro"/>
</dbReference>
<feature type="domain" description="Lipocalin/cytosolic fatty-acid binding" evidence="2">
    <location>
        <begin position="6"/>
        <end position="87"/>
    </location>
</feature>
<dbReference type="InterPro" id="IPR000463">
    <property type="entry name" value="Fatty_acid-bd"/>
</dbReference>
<keyword evidence="3" id="KW-1185">Reference proteome</keyword>
<dbReference type="InterPro" id="IPR031259">
    <property type="entry name" value="ILBP"/>
</dbReference>
<organism evidence="3 4">
    <name type="scientific">Carassius auratus</name>
    <name type="common">Goldfish</name>
    <dbReference type="NCBI Taxonomy" id="7957"/>
    <lineage>
        <taxon>Eukaryota</taxon>
        <taxon>Metazoa</taxon>
        <taxon>Chordata</taxon>
        <taxon>Craniata</taxon>
        <taxon>Vertebrata</taxon>
        <taxon>Euteleostomi</taxon>
        <taxon>Actinopterygii</taxon>
        <taxon>Neopterygii</taxon>
        <taxon>Teleostei</taxon>
        <taxon>Ostariophysi</taxon>
        <taxon>Cypriniformes</taxon>
        <taxon>Cyprinidae</taxon>
        <taxon>Cyprininae</taxon>
        <taxon>Carassius</taxon>
    </lineage>
</organism>
<accession>A0A6P6LUF2</accession>
<dbReference type="AlphaFoldDB" id="A0A6P6LUF2"/>
<dbReference type="PRINTS" id="PR00178">
    <property type="entry name" value="FATTYACIDBP"/>
</dbReference>
<proteinExistence type="inferred from homology"/>
<reference evidence="4" key="1">
    <citation type="submission" date="2025-08" db="UniProtKB">
        <authorList>
            <consortium name="RefSeq"/>
        </authorList>
    </citation>
    <scope>IDENTIFICATION</scope>
    <source>
        <strain evidence="4">Wakin</strain>
        <tissue evidence="4">Muscle</tissue>
    </source>
</reference>
<evidence type="ECO:0000256" key="1">
    <source>
        <dbReference type="ARBA" id="ARBA00008390"/>
    </source>
</evidence>
<comment type="similarity">
    <text evidence="1">Belongs to the calycin superfamily. Fatty-acid binding protein (FABP) family.</text>
</comment>
<evidence type="ECO:0000259" key="2">
    <source>
        <dbReference type="Pfam" id="PF00061"/>
    </source>
</evidence>
<dbReference type="InterPro" id="IPR000566">
    <property type="entry name" value="Lipocln_cytosolic_FA-bd_dom"/>
</dbReference>
<sequence length="153" mass="17759">MAVDFSGRWKLYHQENAEDFLRAISAPEIYIKMMNEVKPLTTIQQNGDEFIICVKTPLRSITNSFSIGSESEFSTMDGQKIKVIHSNESLEKIRSRAPPQHKRHLKGQFTQKSNLPHDLLTLEYSNIRFQIIMVNDMKLTVARWQTHLHALSF</sequence>
<dbReference type="SUPFAM" id="SSF50814">
    <property type="entry name" value="Lipocalins"/>
    <property type="match status" value="1"/>
</dbReference>
<dbReference type="InterPro" id="IPR012674">
    <property type="entry name" value="Calycin"/>
</dbReference>
<dbReference type="OrthoDB" id="8501868at2759"/>
<dbReference type="PANTHER" id="PTHR11955">
    <property type="entry name" value="FATTY ACID BINDING PROTEIN"/>
    <property type="match status" value="1"/>
</dbReference>
<evidence type="ECO:0000313" key="4">
    <source>
        <dbReference type="RefSeq" id="XP_026088113.1"/>
    </source>
</evidence>
<gene>
    <name evidence="4" type="primary">fabp10b</name>
</gene>
<dbReference type="Proteomes" id="UP000515129">
    <property type="component" value="Chromosome 44"/>
</dbReference>
<protein>
    <submittedName>
        <fullName evidence="4">Fatty acid-binding protein, liver isoform X1</fullName>
    </submittedName>
</protein>
<dbReference type="Pfam" id="PF00061">
    <property type="entry name" value="Lipocalin"/>
    <property type="match status" value="1"/>
</dbReference>
<dbReference type="CTD" id="795210"/>
<dbReference type="KEGG" id="caua:113062460"/>